<reference evidence="2 3" key="1">
    <citation type="submission" date="2021-08" db="EMBL/GenBank/DDBJ databases">
        <authorList>
            <person name="Tuo L."/>
        </authorList>
    </citation>
    <scope>NUCLEOTIDE SEQUENCE [LARGE SCALE GENOMIC DNA]</scope>
    <source>
        <strain evidence="2 3">JCM 31229</strain>
    </source>
</reference>
<accession>A0ABS7PTZ1</accession>
<dbReference type="Pfam" id="PF00174">
    <property type="entry name" value="Oxidored_molyb"/>
    <property type="match status" value="1"/>
</dbReference>
<dbReference type="PANTHER" id="PTHR43032:SF2">
    <property type="entry name" value="BLL0505 PROTEIN"/>
    <property type="match status" value="1"/>
</dbReference>
<dbReference type="Proteomes" id="UP000706039">
    <property type="component" value="Unassembled WGS sequence"/>
</dbReference>
<evidence type="ECO:0000259" key="1">
    <source>
        <dbReference type="Pfam" id="PF00174"/>
    </source>
</evidence>
<organism evidence="2 3">
    <name type="scientific">Sphingomonas colocasiae</name>
    <dbReference type="NCBI Taxonomy" id="1848973"/>
    <lineage>
        <taxon>Bacteria</taxon>
        <taxon>Pseudomonadati</taxon>
        <taxon>Pseudomonadota</taxon>
        <taxon>Alphaproteobacteria</taxon>
        <taxon>Sphingomonadales</taxon>
        <taxon>Sphingomonadaceae</taxon>
        <taxon>Sphingomonas</taxon>
    </lineage>
</organism>
<dbReference type="InterPro" id="IPR006311">
    <property type="entry name" value="TAT_signal"/>
</dbReference>
<dbReference type="PROSITE" id="PS51318">
    <property type="entry name" value="TAT"/>
    <property type="match status" value="1"/>
</dbReference>
<dbReference type="PANTHER" id="PTHR43032">
    <property type="entry name" value="PROTEIN-METHIONINE-SULFOXIDE REDUCTASE"/>
    <property type="match status" value="1"/>
</dbReference>
<feature type="domain" description="Oxidoreductase molybdopterin-binding" evidence="1">
    <location>
        <begin position="92"/>
        <end position="227"/>
    </location>
</feature>
<proteinExistence type="predicted"/>
<dbReference type="PROSITE" id="PS51257">
    <property type="entry name" value="PROKAR_LIPOPROTEIN"/>
    <property type="match status" value="1"/>
</dbReference>
<keyword evidence="3" id="KW-1185">Reference proteome</keyword>
<dbReference type="CDD" id="cd02108">
    <property type="entry name" value="bact_SO_family_Moco"/>
    <property type="match status" value="1"/>
</dbReference>
<dbReference type="RefSeq" id="WP_222991930.1">
    <property type="nucleotide sequence ID" value="NZ_JAINVV010000010.1"/>
</dbReference>
<dbReference type="InterPro" id="IPR000572">
    <property type="entry name" value="OxRdtase_Mopterin-bd_dom"/>
</dbReference>
<gene>
    <name evidence="2" type="ORF">K7G82_21105</name>
</gene>
<dbReference type="Gene3D" id="3.90.420.10">
    <property type="entry name" value="Oxidoreductase, molybdopterin-binding domain"/>
    <property type="match status" value="1"/>
</dbReference>
<dbReference type="EMBL" id="JAINVV010000010">
    <property type="protein sequence ID" value="MBY8824817.1"/>
    <property type="molecule type" value="Genomic_DNA"/>
</dbReference>
<sequence>MSGIVSRRRLLTGAALGAGGLLGGCDRLGESPAFRKILFSADAMNRHAQRLITDRHALAREFETADLSPFFRGNGTQNPQGADYRAHAAENFARWRLEIRGLVARPLSLTMAQIRSMPARAQITRHDCVEGWSAIGKWTGVPLHRLLDLAGLRESARYLVFRCADEMGGGIAYYESIDLIDAFHPQTILAWALNDRILPIRNGAPLRLRVERQLGYKHAKYVQAIDAVASLDGIGLGKGGFWEDRAQYEWYAGI</sequence>
<evidence type="ECO:0000313" key="3">
    <source>
        <dbReference type="Proteomes" id="UP000706039"/>
    </source>
</evidence>
<dbReference type="InterPro" id="IPR036374">
    <property type="entry name" value="OxRdtase_Mopterin-bd_sf"/>
</dbReference>
<dbReference type="SUPFAM" id="SSF56524">
    <property type="entry name" value="Oxidoreductase molybdopterin-binding domain"/>
    <property type="match status" value="1"/>
</dbReference>
<name>A0ABS7PTZ1_9SPHN</name>
<protein>
    <submittedName>
        <fullName evidence="2">Molybdopterin-binding protein</fullName>
    </submittedName>
</protein>
<comment type="caution">
    <text evidence="2">The sequence shown here is derived from an EMBL/GenBank/DDBJ whole genome shotgun (WGS) entry which is preliminary data.</text>
</comment>
<evidence type="ECO:0000313" key="2">
    <source>
        <dbReference type="EMBL" id="MBY8824817.1"/>
    </source>
</evidence>